<dbReference type="EMBL" id="AEDD01000004">
    <property type="protein sequence ID" value="EFM11174.1"/>
    <property type="molecule type" value="Genomic_DNA"/>
</dbReference>
<sequence>MAETRRTAIVTGAGRGLGFGLVQKLLEQGWRVIAATHGGATPALAELGQQAGDRLLCVTIDIGDTDSVRAAAAAASSWTEQLDLIVNNAGVLGDIDKQLPDELDFDEMLHVMNVNTLGPLRVTQAFGKLLLRSQRPIVANISSEAGSVGICDRDGWYGYCMSKAALNMQSALVHNQLKPLGGRVLVLHPGWVQSYMHGDLNTSARLTIEQSADNVIGAIMKESDWPDADGKPPYIDTEYGQRLPW</sequence>
<organism evidence="1 2">
    <name type="scientific">Paenibacillus curdlanolyticus YK9</name>
    <dbReference type="NCBI Taxonomy" id="717606"/>
    <lineage>
        <taxon>Bacteria</taxon>
        <taxon>Bacillati</taxon>
        <taxon>Bacillota</taxon>
        <taxon>Bacilli</taxon>
        <taxon>Bacillales</taxon>
        <taxon>Paenibacillaceae</taxon>
        <taxon>Paenibacillus</taxon>
    </lineage>
</organism>
<evidence type="ECO:0000313" key="1">
    <source>
        <dbReference type="EMBL" id="EFM11174.1"/>
    </source>
</evidence>
<gene>
    <name evidence="1" type="ORF">PaecuDRAFT_1620</name>
</gene>
<dbReference type="Proteomes" id="UP000005387">
    <property type="component" value="Unassembled WGS sequence"/>
</dbReference>
<dbReference type="GO" id="GO:0016616">
    <property type="term" value="F:oxidoreductase activity, acting on the CH-OH group of donors, NAD or NADP as acceptor"/>
    <property type="evidence" value="ECO:0007669"/>
    <property type="project" value="TreeGrafter"/>
</dbReference>
<accession>E0I7L9</accession>
<dbReference type="InterPro" id="IPR052184">
    <property type="entry name" value="SDR_enzymes"/>
</dbReference>
<dbReference type="STRING" id="717606.PaecuDRAFT_1620"/>
<dbReference type="PANTHER" id="PTHR45458:SF1">
    <property type="entry name" value="SHORT CHAIN DEHYDROGENASE"/>
    <property type="match status" value="1"/>
</dbReference>
<dbReference type="RefSeq" id="WP_006037631.1">
    <property type="nucleotide sequence ID" value="NZ_AEDD01000004.1"/>
</dbReference>
<evidence type="ECO:0000313" key="2">
    <source>
        <dbReference type="Proteomes" id="UP000005387"/>
    </source>
</evidence>
<protein>
    <submittedName>
        <fullName evidence="1">Short-chain dehydrogenase/reductase SDR</fullName>
    </submittedName>
</protein>
<dbReference type="PRINTS" id="PR00081">
    <property type="entry name" value="GDHRDH"/>
</dbReference>
<proteinExistence type="predicted"/>
<dbReference type="Pfam" id="PF00106">
    <property type="entry name" value="adh_short"/>
    <property type="match status" value="1"/>
</dbReference>
<reference evidence="1 2" key="1">
    <citation type="submission" date="2010-07" db="EMBL/GenBank/DDBJ databases">
        <title>The draft genome of Paenibacillus curdlanolyticus YK9.</title>
        <authorList>
            <consortium name="US DOE Joint Genome Institute (JGI-PGF)"/>
            <person name="Lucas S."/>
            <person name="Copeland A."/>
            <person name="Lapidus A."/>
            <person name="Cheng J.-F."/>
            <person name="Bruce D."/>
            <person name="Goodwin L."/>
            <person name="Pitluck S."/>
            <person name="Land M.L."/>
            <person name="Hauser L."/>
            <person name="Chang Y.-J."/>
            <person name="Jeffries C."/>
            <person name="Anderson I.J."/>
            <person name="Johnson E."/>
            <person name="Loganathan U."/>
            <person name="Mulhopadhyay B."/>
            <person name="Kyrpides N."/>
            <person name="Woyke T.J."/>
        </authorList>
    </citation>
    <scope>NUCLEOTIDE SEQUENCE [LARGE SCALE GENOMIC DNA]</scope>
    <source>
        <strain evidence="1 2">YK9</strain>
    </source>
</reference>
<dbReference type="Gene3D" id="3.40.50.720">
    <property type="entry name" value="NAD(P)-binding Rossmann-like Domain"/>
    <property type="match status" value="1"/>
</dbReference>
<dbReference type="InterPro" id="IPR036291">
    <property type="entry name" value="NAD(P)-bd_dom_sf"/>
</dbReference>
<name>E0I7L9_9BACL</name>
<dbReference type="PANTHER" id="PTHR45458">
    <property type="entry name" value="SHORT-CHAIN DEHYDROGENASE/REDUCTASE SDR"/>
    <property type="match status" value="1"/>
</dbReference>
<dbReference type="InterPro" id="IPR002347">
    <property type="entry name" value="SDR_fam"/>
</dbReference>
<dbReference type="AlphaFoldDB" id="E0I7L9"/>
<dbReference type="OrthoDB" id="5786478at2"/>
<dbReference type="SUPFAM" id="SSF51735">
    <property type="entry name" value="NAD(P)-binding Rossmann-fold domains"/>
    <property type="match status" value="1"/>
</dbReference>
<dbReference type="eggNOG" id="COG1028">
    <property type="taxonomic scope" value="Bacteria"/>
</dbReference>
<keyword evidence="2" id="KW-1185">Reference proteome</keyword>